<organism evidence="3 4">
    <name type="scientific">Fraxinus pennsylvanica</name>
    <dbReference type="NCBI Taxonomy" id="56036"/>
    <lineage>
        <taxon>Eukaryota</taxon>
        <taxon>Viridiplantae</taxon>
        <taxon>Streptophyta</taxon>
        <taxon>Embryophyta</taxon>
        <taxon>Tracheophyta</taxon>
        <taxon>Spermatophyta</taxon>
        <taxon>Magnoliopsida</taxon>
        <taxon>eudicotyledons</taxon>
        <taxon>Gunneridae</taxon>
        <taxon>Pentapetalae</taxon>
        <taxon>asterids</taxon>
        <taxon>lamiids</taxon>
        <taxon>Lamiales</taxon>
        <taxon>Oleaceae</taxon>
        <taxon>Oleeae</taxon>
        <taxon>Fraxinus</taxon>
    </lineage>
</organism>
<accession>A0AAD2ACT2</accession>
<dbReference type="InterPro" id="IPR011990">
    <property type="entry name" value="TPR-like_helical_dom_sf"/>
</dbReference>
<evidence type="ECO:0000313" key="3">
    <source>
        <dbReference type="EMBL" id="CAI9782707.1"/>
    </source>
</evidence>
<dbReference type="Gene3D" id="1.25.40.10">
    <property type="entry name" value="Tetratricopeptide repeat domain"/>
    <property type="match status" value="1"/>
</dbReference>
<evidence type="ECO:0008006" key="5">
    <source>
        <dbReference type="Google" id="ProtNLM"/>
    </source>
</evidence>
<dbReference type="PANTHER" id="PTHR47936:SF3">
    <property type="entry name" value="PENTACOTRIPEPTIDE-REPEAT REGION OF PRORP DOMAIN-CONTAINING PROTEIN"/>
    <property type="match status" value="1"/>
</dbReference>
<keyword evidence="4" id="KW-1185">Reference proteome</keyword>
<evidence type="ECO:0000313" key="4">
    <source>
        <dbReference type="Proteomes" id="UP000834106"/>
    </source>
</evidence>
<reference evidence="3" key="1">
    <citation type="submission" date="2023-05" db="EMBL/GenBank/DDBJ databases">
        <authorList>
            <person name="Huff M."/>
        </authorList>
    </citation>
    <scope>NUCLEOTIDE SEQUENCE</scope>
</reference>
<keyword evidence="2" id="KW-0677">Repeat</keyword>
<dbReference type="Pfam" id="PF01535">
    <property type="entry name" value="PPR"/>
    <property type="match status" value="2"/>
</dbReference>
<dbReference type="EMBL" id="OU503054">
    <property type="protein sequence ID" value="CAI9782707.1"/>
    <property type="molecule type" value="Genomic_DNA"/>
</dbReference>
<dbReference type="AlphaFoldDB" id="A0AAD2ACT2"/>
<evidence type="ECO:0000256" key="2">
    <source>
        <dbReference type="ARBA" id="ARBA00022737"/>
    </source>
</evidence>
<name>A0AAD2ACT2_9LAMI</name>
<protein>
    <recommendedName>
        <fullName evidence="5">Pentatricopeptide repeat-containing protein</fullName>
    </recommendedName>
</protein>
<dbReference type="PANTHER" id="PTHR47936">
    <property type="entry name" value="PPR_LONG DOMAIN-CONTAINING PROTEIN"/>
    <property type="match status" value="1"/>
</dbReference>
<sequence>MGYPSEVQVNDLVSCFRDWFMSRNNPLLDRIFEILRAHDESAADSALSLFNLRLSEALVLDVLSYEQKDTLSCLKFFDWAGRRPNYMKRRYVHKVRFYNTLVIGYAVAVKSEVALELFGRMRFQDVDLDAFANHVLLNSLVEEGYFDVVEMVAKQIRVRAIQNEDNQFEKSALLIEEFHKMNLVSMEYAYSMWIRDHVKAGKLDGALEFLKDKQSVEGYVPDVFRYNSLICRLLMENRLIEVCDLLMEIRGREYCLMMLQ</sequence>
<dbReference type="InterPro" id="IPR002885">
    <property type="entry name" value="PPR_rpt"/>
</dbReference>
<comment type="similarity">
    <text evidence="1">Belongs to the PPR family. P subfamily.</text>
</comment>
<proteinExistence type="inferred from homology"/>
<evidence type="ECO:0000256" key="1">
    <source>
        <dbReference type="ARBA" id="ARBA00007626"/>
    </source>
</evidence>
<gene>
    <name evidence="3" type="ORF">FPE_LOCUS30137</name>
</gene>
<dbReference type="Proteomes" id="UP000834106">
    <property type="component" value="Chromosome 19"/>
</dbReference>